<sequence length="358" mass="38983">MHSTISSALSVPVSVVNNPEEHLRHVPKNQKKGKSAKVVDDPFDDSADSGDLFPSPANPTPAAVSPTKPKPSVSAGTVKAKSSPSTVTESKPPAGRRKLDPEARVAKFDELYTFVSTHTGRRPEAKDPLQVRNSVWKHLFGLAKERGQLERVAGLFSKWKEGGRVFKEDTVEAFVRRCEELKCADLALGVFSDRPKYGLDLASPKAARRLLHSLHAEHPLSSSITLAALYRLYGLPALATDPVACALLTSACLRVAKPIPTNSNTEIDTKGTERKSARTVANALVPALKDVLESTKPMPIKGQKGLGKDGEVTRERVWMKWCLRKIEKALVGKGEDAEWVHKWRIRSGYILPGAPVGA</sequence>
<keyword evidence="3" id="KW-1185">Reference proteome</keyword>
<accession>A0A4S4M9Q3</accession>
<name>A0A4S4M9Q3_9AGAM</name>
<feature type="compositionally biased region" description="Basic residues" evidence="1">
    <location>
        <begin position="25"/>
        <end position="35"/>
    </location>
</feature>
<feature type="region of interest" description="Disordered" evidence="1">
    <location>
        <begin position="1"/>
        <end position="101"/>
    </location>
</feature>
<dbReference type="Proteomes" id="UP000310158">
    <property type="component" value="Unassembled WGS sequence"/>
</dbReference>
<feature type="compositionally biased region" description="Polar residues" evidence="1">
    <location>
        <begin position="80"/>
        <end position="89"/>
    </location>
</feature>
<proteinExistence type="predicted"/>
<reference evidence="2 3" key="1">
    <citation type="submission" date="2019-02" db="EMBL/GenBank/DDBJ databases">
        <title>Genome sequencing of the rare red list fungi Bondarzewia mesenterica.</title>
        <authorList>
            <person name="Buettner E."/>
            <person name="Kellner H."/>
        </authorList>
    </citation>
    <scope>NUCLEOTIDE SEQUENCE [LARGE SCALE GENOMIC DNA]</scope>
    <source>
        <strain evidence="2 3">DSM 108281</strain>
    </source>
</reference>
<organism evidence="2 3">
    <name type="scientific">Bondarzewia mesenterica</name>
    <dbReference type="NCBI Taxonomy" id="1095465"/>
    <lineage>
        <taxon>Eukaryota</taxon>
        <taxon>Fungi</taxon>
        <taxon>Dikarya</taxon>
        <taxon>Basidiomycota</taxon>
        <taxon>Agaricomycotina</taxon>
        <taxon>Agaricomycetes</taxon>
        <taxon>Russulales</taxon>
        <taxon>Bondarzewiaceae</taxon>
        <taxon>Bondarzewia</taxon>
    </lineage>
</organism>
<protein>
    <submittedName>
        <fullName evidence="2">Uncharacterized protein</fullName>
    </submittedName>
</protein>
<gene>
    <name evidence="2" type="ORF">EW146_g315</name>
</gene>
<evidence type="ECO:0000313" key="3">
    <source>
        <dbReference type="Proteomes" id="UP000310158"/>
    </source>
</evidence>
<evidence type="ECO:0000256" key="1">
    <source>
        <dbReference type="SAM" id="MobiDB-lite"/>
    </source>
</evidence>
<comment type="caution">
    <text evidence="2">The sequence shown here is derived from an EMBL/GenBank/DDBJ whole genome shotgun (WGS) entry which is preliminary data.</text>
</comment>
<evidence type="ECO:0000313" key="2">
    <source>
        <dbReference type="EMBL" id="THH21231.1"/>
    </source>
</evidence>
<dbReference type="AlphaFoldDB" id="A0A4S4M9Q3"/>
<dbReference type="OrthoDB" id="565731at2759"/>
<dbReference type="EMBL" id="SGPL01000006">
    <property type="protein sequence ID" value="THH21231.1"/>
    <property type="molecule type" value="Genomic_DNA"/>
</dbReference>